<dbReference type="Pfam" id="PF01907">
    <property type="entry name" value="Ribosomal_L37e"/>
    <property type="match status" value="1"/>
</dbReference>
<dbReference type="FunFam" id="2.20.25.30:FF:000001">
    <property type="entry name" value="Ribosomal protein L37"/>
    <property type="match status" value="1"/>
</dbReference>
<evidence type="ECO:0000256" key="8">
    <source>
        <dbReference type="ARBA" id="ARBA00023274"/>
    </source>
</evidence>
<keyword evidence="7 9" id="KW-0689">Ribosomal protein</keyword>
<dbReference type="Gene3D" id="2.20.25.30">
    <property type="match status" value="1"/>
</dbReference>
<evidence type="ECO:0000256" key="5">
    <source>
        <dbReference type="ARBA" id="ARBA00022833"/>
    </source>
</evidence>
<name>C1LPY8_SCHJA</name>
<gene>
    <name evidence="10" type="primary">RpL37a</name>
</gene>
<proteinExistence type="evidence at transcript level"/>
<dbReference type="GO" id="GO:0022625">
    <property type="term" value="C:cytosolic large ribosomal subunit"/>
    <property type="evidence" value="ECO:0007669"/>
    <property type="project" value="TreeGrafter"/>
</dbReference>
<dbReference type="NCBIfam" id="NF003214">
    <property type="entry name" value="PRK04179.1"/>
    <property type="match status" value="1"/>
</dbReference>
<organism evidence="10">
    <name type="scientific">Schistosoma japonicum</name>
    <name type="common">Blood fluke</name>
    <dbReference type="NCBI Taxonomy" id="6182"/>
    <lineage>
        <taxon>Eukaryota</taxon>
        <taxon>Metazoa</taxon>
        <taxon>Spiralia</taxon>
        <taxon>Lophotrochozoa</taxon>
        <taxon>Platyhelminthes</taxon>
        <taxon>Trematoda</taxon>
        <taxon>Digenea</taxon>
        <taxon>Strigeidida</taxon>
        <taxon>Schistosomatoidea</taxon>
        <taxon>Schistosomatidae</taxon>
        <taxon>Schistosoma</taxon>
    </lineage>
</organism>
<dbReference type="HAMAP" id="MF_00547">
    <property type="entry name" value="Ribosomal_eL37"/>
    <property type="match status" value="1"/>
</dbReference>
<comment type="similarity">
    <text evidence="1 9">Belongs to the eukaryotic ribosomal protein eL37 family.</text>
</comment>
<evidence type="ECO:0000256" key="7">
    <source>
        <dbReference type="ARBA" id="ARBA00022980"/>
    </source>
</evidence>
<protein>
    <recommendedName>
        <fullName evidence="9">Ribosomal protein L37</fullName>
    </recommendedName>
</protein>
<dbReference type="InterPro" id="IPR011331">
    <property type="entry name" value="Ribosomal_eL37/eL43"/>
</dbReference>
<dbReference type="SUPFAM" id="SSF57829">
    <property type="entry name" value="Zn-binding ribosomal proteins"/>
    <property type="match status" value="1"/>
</dbReference>
<dbReference type="GO" id="GO:0003735">
    <property type="term" value="F:structural constituent of ribosome"/>
    <property type="evidence" value="ECO:0007669"/>
    <property type="project" value="InterPro"/>
</dbReference>
<dbReference type="PROSITE" id="PS01077">
    <property type="entry name" value="RIBOSOMAL_L37E"/>
    <property type="match status" value="1"/>
</dbReference>
<evidence type="ECO:0000256" key="4">
    <source>
        <dbReference type="ARBA" id="ARBA00022771"/>
    </source>
</evidence>
<evidence type="ECO:0000256" key="6">
    <source>
        <dbReference type="ARBA" id="ARBA00022884"/>
    </source>
</evidence>
<dbReference type="GO" id="GO:0008270">
    <property type="term" value="F:zinc ion binding"/>
    <property type="evidence" value="ECO:0007669"/>
    <property type="project" value="UniProtKB-KW"/>
</dbReference>
<evidence type="ECO:0000256" key="1">
    <source>
        <dbReference type="ARBA" id="ARBA00009805"/>
    </source>
</evidence>
<keyword evidence="2 9" id="KW-0479">Metal-binding</keyword>
<dbReference type="PANTHER" id="PTHR10768:SF0">
    <property type="entry name" value="RIBOSOMAL PROTEIN L37"/>
    <property type="match status" value="1"/>
</dbReference>
<dbReference type="InterPro" id="IPR001569">
    <property type="entry name" value="Ribosomal_eL37"/>
</dbReference>
<keyword evidence="5 9" id="KW-0862">Zinc</keyword>
<evidence type="ECO:0000256" key="9">
    <source>
        <dbReference type="RuleBase" id="RU000576"/>
    </source>
</evidence>
<dbReference type="InterPro" id="IPR011332">
    <property type="entry name" value="Ribosomal_zn-bd"/>
</dbReference>
<dbReference type="GO" id="GO:0006412">
    <property type="term" value="P:translation"/>
    <property type="evidence" value="ECO:0007669"/>
    <property type="project" value="InterPro"/>
</dbReference>
<reference evidence="10" key="2">
    <citation type="submission" date="2009-03" db="EMBL/GenBank/DDBJ databases">
        <authorList>
            <person name="Gang L."/>
        </authorList>
    </citation>
    <scope>NUCLEOTIDE SEQUENCE</scope>
    <source>
        <strain evidence="10">Anhui</strain>
    </source>
</reference>
<evidence type="ECO:0000313" key="10">
    <source>
        <dbReference type="EMBL" id="CAX76766.1"/>
    </source>
</evidence>
<evidence type="ECO:0000256" key="3">
    <source>
        <dbReference type="ARBA" id="ARBA00022730"/>
    </source>
</evidence>
<accession>C1LPY8</accession>
<keyword evidence="3 9" id="KW-0699">rRNA-binding</keyword>
<keyword evidence="6 9" id="KW-0694">RNA-binding</keyword>
<dbReference type="GO" id="GO:0019843">
    <property type="term" value="F:rRNA binding"/>
    <property type="evidence" value="ECO:0007669"/>
    <property type="project" value="UniProtKB-KW"/>
</dbReference>
<keyword evidence="4" id="KW-0863">Zinc-finger</keyword>
<dbReference type="InterPro" id="IPR018267">
    <property type="entry name" value="Ribosomal_eL37_CS"/>
</dbReference>
<keyword evidence="8 9" id="KW-0687">Ribonucleoprotein</keyword>
<dbReference type="EMBL" id="FN321040">
    <property type="protein sequence ID" value="CAX76766.1"/>
    <property type="molecule type" value="mRNA"/>
</dbReference>
<evidence type="ECO:0000256" key="2">
    <source>
        <dbReference type="ARBA" id="ARBA00022723"/>
    </source>
</evidence>
<dbReference type="AlphaFoldDB" id="C1LPY8"/>
<dbReference type="PANTHER" id="PTHR10768">
    <property type="entry name" value="60S RIBOSOMAL PROTEIN L37"/>
    <property type="match status" value="1"/>
</dbReference>
<reference evidence="10" key="1">
    <citation type="journal article" date="2009" name="Nature">
        <title>The Schistosoma japonicum genome reveals features of host-parasite interplay.</title>
        <authorList>
            <person name="Liu F."/>
            <person name="Zhou Y."/>
            <person name="Wang Z.Q."/>
            <person name="Lu G."/>
            <person name="Zheng H."/>
            <person name="Brindley P.J."/>
            <person name="McManus D.P."/>
            <person name="Blair D."/>
            <person name="Zhang Q.H."/>
            <person name="Zhong Y."/>
            <person name="Wang S."/>
            <person name="Han Z.G."/>
            <person name="Chen Z."/>
        </authorList>
    </citation>
    <scope>NUCLEOTIDE SEQUENCE</scope>
    <source>
        <strain evidence="10">Anhui</strain>
    </source>
</reference>
<comment type="function">
    <text evidence="9">Component of the large ribosomal subunit. The ribosome is a large ribonucleoprotein complex responsible for the synthesis of proteins in the cell.</text>
</comment>
<sequence length="88" mass="10267">MTKGTTSFGKRHVKSHTQCRRCGRKSYYIQKKTCASCGYPSARLRKYNWSEKAKRRRTTGTGRMLHLKRVHRRFKHGFRSGPPKPAKG</sequence>